<dbReference type="PANTHER" id="PTHR34596">
    <property type="entry name" value="CHITOPORIN"/>
    <property type="match status" value="1"/>
</dbReference>
<gene>
    <name evidence="4" type="ORF">TCK1_2379</name>
</gene>
<evidence type="ECO:0000313" key="4">
    <source>
        <dbReference type="EMBL" id="QHB27725.1"/>
    </source>
</evidence>
<evidence type="ECO:0000256" key="1">
    <source>
        <dbReference type="ARBA" id="ARBA00009075"/>
    </source>
</evidence>
<dbReference type="Pfam" id="PF03573">
    <property type="entry name" value="OprD"/>
    <property type="match status" value="1"/>
</dbReference>
<dbReference type="GO" id="GO:0015288">
    <property type="term" value="F:porin activity"/>
    <property type="evidence" value="ECO:0007669"/>
    <property type="project" value="TreeGrafter"/>
</dbReference>
<name>A0AAE6V236_9PSED</name>
<proteinExistence type="inferred from homology"/>
<evidence type="ECO:0000313" key="5">
    <source>
        <dbReference type="Proteomes" id="UP000464593"/>
    </source>
</evidence>
<dbReference type="Gene3D" id="2.40.160.10">
    <property type="entry name" value="Porin"/>
    <property type="match status" value="1"/>
</dbReference>
<dbReference type="InterPro" id="IPR005318">
    <property type="entry name" value="OM_porin_bac"/>
</dbReference>
<keyword evidence="3" id="KW-0732">Signal</keyword>
<dbReference type="GO" id="GO:0016020">
    <property type="term" value="C:membrane"/>
    <property type="evidence" value="ECO:0007669"/>
    <property type="project" value="InterPro"/>
</dbReference>
<dbReference type="AlphaFoldDB" id="A0AAE6V236"/>
<reference evidence="4 5" key="1">
    <citation type="submission" date="2019-05" db="EMBL/GenBank/DDBJ databases">
        <title>Complete genome sequence of Pseudomonas Pseudomonas resinovorans.</title>
        <authorList>
            <person name="Chen H.-P."/>
        </authorList>
    </citation>
    <scope>NUCLEOTIDE SEQUENCE [LARGE SCALE GENOMIC DNA]</scope>
    <source>
        <strain evidence="4 5">TCU-CK1</strain>
    </source>
</reference>
<dbReference type="PANTHER" id="PTHR34596:SF2">
    <property type="entry name" value="CHITOPORIN"/>
    <property type="match status" value="1"/>
</dbReference>
<comment type="similarity">
    <text evidence="1">Belongs to the outer membrane porin (Opr) (TC 1.B.25) family.</text>
</comment>
<organism evidence="4 5">
    <name type="scientific">Pseudomonas monteilii</name>
    <dbReference type="NCBI Taxonomy" id="76759"/>
    <lineage>
        <taxon>Bacteria</taxon>
        <taxon>Pseudomonadati</taxon>
        <taxon>Pseudomonadota</taxon>
        <taxon>Gammaproteobacteria</taxon>
        <taxon>Pseudomonadales</taxon>
        <taxon>Pseudomonadaceae</taxon>
        <taxon>Pseudomonas</taxon>
    </lineage>
</organism>
<sequence>MKAHNAIPVCTLLGIGNLATPALAEGFIEDSKASLQTKNFYLNRDFRDGAGQNKRDEWAQGFILDAKSGFTPGPVGFGIDAIGMLGLKLDSSPDRTSMQNTTVLAMDIL</sequence>
<accession>A0AAE6V236</accession>
<protein>
    <submittedName>
        <fullName evidence="4">Aromatic compound-specific porin</fullName>
    </submittedName>
</protein>
<evidence type="ECO:0000256" key="2">
    <source>
        <dbReference type="ARBA" id="ARBA00022448"/>
    </source>
</evidence>
<evidence type="ECO:0000256" key="3">
    <source>
        <dbReference type="ARBA" id="ARBA00022729"/>
    </source>
</evidence>
<keyword evidence="2" id="KW-0813">Transport</keyword>
<dbReference type="InterPro" id="IPR023614">
    <property type="entry name" value="Porin_dom_sf"/>
</dbReference>
<dbReference type="Proteomes" id="UP000464593">
    <property type="component" value="Chromosome"/>
</dbReference>
<dbReference type="EMBL" id="CP040324">
    <property type="protein sequence ID" value="QHB27725.1"/>
    <property type="molecule type" value="Genomic_DNA"/>
</dbReference>